<evidence type="ECO:0000256" key="6">
    <source>
        <dbReference type="ARBA" id="ARBA00022777"/>
    </source>
</evidence>
<keyword evidence="3" id="KW-0762">Sugar transport</keyword>
<dbReference type="InterPro" id="IPR013012">
    <property type="entry name" value="PTS_EIIB_3"/>
</dbReference>
<dbReference type="PANTHER" id="PTHR34581">
    <property type="entry name" value="PTS SYSTEM N,N'-DIACETYLCHITOBIOSE-SPECIFIC EIIB COMPONENT"/>
    <property type="match status" value="1"/>
</dbReference>
<evidence type="ECO:0000256" key="3">
    <source>
        <dbReference type="ARBA" id="ARBA00022597"/>
    </source>
</evidence>
<evidence type="ECO:0000259" key="8">
    <source>
        <dbReference type="PROSITE" id="PS51100"/>
    </source>
</evidence>
<dbReference type="HOGENOM" id="CLU_147323_2_1_9"/>
<evidence type="ECO:0000256" key="2">
    <source>
        <dbReference type="ARBA" id="ARBA00022553"/>
    </source>
</evidence>
<dbReference type="GO" id="GO:0008982">
    <property type="term" value="F:protein-N(PI)-phosphohistidine-sugar phosphotransferase activity"/>
    <property type="evidence" value="ECO:0007669"/>
    <property type="project" value="InterPro"/>
</dbReference>
<dbReference type="InterPro" id="IPR051819">
    <property type="entry name" value="PTS_sugar-specific_EIIB"/>
</dbReference>
<dbReference type="GO" id="GO:0009401">
    <property type="term" value="P:phosphoenolpyruvate-dependent sugar phosphotransferase system"/>
    <property type="evidence" value="ECO:0007669"/>
    <property type="project" value="UniProtKB-KW"/>
</dbReference>
<evidence type="ECO:0000256" key="5">
    <source>
        <dbReference type="ARBA" id="ARBA00022683"/>
    </source>
</evidence>
<dbReference type="PANTHER" id="PTHR34581:SF2">
    <property type="entry name" value="PTS SYSTEM N,N'-DIACETYLCHITOBIOSE-SPECIFIC EIIB COMPONENT"/>
    <property type="match status" value="1"/>
</dbReference>
<dbReference type="EMBL" id="CP000919">
    <property type="protein sequence ID" value="ACO20018.1"/>
    <property type="molecule type" value="Genomic_DNA"/>
</dbReference>
<dbReference type="Gene3D" id="3.40.50.2300">
    <property type="match status" value="1"/>
</dbReference>
<dbReference type="SUPFAM" id="SSF52794">
    <property type="entry name" value="PTS system IIB component-like"/>
    <property type="match status" value="1"/>
</dbReference>
<dbReference type="PROSITE" id="PS51100">
    <property type="entry name" value="PTS_EIIB_TYPE_3"/>
    <property type="match status" value="1"/>
</dbReference>
<keyword evidence="5" id="KW-0598">Phosphotransferase system</keyword>
<feature type="domain" description="PTS EIIB type-3" evidence="8">
    <location>
        <begin position="14"/>
        <end position="115"/>
    </location>
</feature>
<gene>
    <name evidence="9" type="ordered locus">SPJ_2029</name>
</gene>
<dbReference type="GO" id="GO:0016301">
    <property type="term" value="F:kinase activity"/>
    <property type="evidence" value="ECO:0007669"/>
    <property type="project" value="UniProtKB-KW"/>
</dbReference>
<dbReference type="Pfam" id="PF02302">
    <property type="entry name" value="PTS_IIB"/>
    <property type="match status" value="1"/>
</dbReference>
<dbReference type="KEGG" id="sjj:SPJ_2029"/>
<sequence>MTKLLNKKWKVKIMKQILLVCNAGMSTSMLVKKMQQSATERGIEISIQAKSMTEAKKNIHEADVILIGPQIRYELLAVKEIAGNIPVDTIDMRDYGMMNGAKVLEQALAWIGEIR</sequence>
<accession>C1CGV3</accession>
<dbReference type="EC" id="2.7.1.69" evidence="9"/>
<evidence type="ECO:0000313" key="9">
    <source>
        <dbReference type="EMBL" id="ACO20018.1"/>
    </source>
</evidence>
<keyword evidence="6" id="KW-0418">Kinase</keyword>
<dbReference type="Proteomes" id="UP000002206">
    <property type="component" value="Chromosome"/>
</dbReference>
<dbReference type="CDD" id="cd05564">
    <property type="entry name" value="PTS_IIB_chitobiose_lichenan"/>
    <property type="match status" value="1"/>
</dbReference>
<organism evidence="9 10">
    <name type="scientific">Streptococcus pneumoniae (strain JJA)</name>
    <dbReference type="NCBI Taxonomy" id="488222"/>
    <lineage>
        <taxon>Bacteria</taxon>
        <taxon>Bacillati</taxon>
        <taxon>Bacillota</taxon>
        <taxon>Bacilli</taxon>
        <taxon>Lactobacillales</taxon>
        <taxon>Streptococcaceae</taxon>
        <taxon>Streptococcus</taxon>
    </lineage>
</organism>
<dbReference type="InterPro" id="IPR003501">
    <property type="entry name" value="PTS_EIIB_2/3"/>
</dbReference>
<dbReference type="InterPro" id="IPR036095">
    <property type="entry name" value="PTS_EIIB-like_sf"/>
</dbReference>
<proteinExistence type="predicted"/>
<protein>
    <submittedName>
        <fullName evidence="9">Cellobiose-specific phosphotransferase enzyme iib component (Pts system cellobiose-specific eiib component) (Eiib-cel)</fullName>
        <ecNumber evidence="9">2.7.1.69</ecNumber>
    </submittedName>
</protein>
<evidence type="ECO:0000313" key="10">
    <source>
        <dbReference type="Proteomes" id="UP000002206"/>
    </source>
</evidence>
<keyword evidence="2" id="KW-0597">Phosphoprotein</keyword>
<dbReference type="AlphaFoldDB" id="C1CGV3"/>
<reference evidence="10" key="1">
    <citation type="journal article" date="2010" name="Genome Biol.">
        <title>Structure and dynamics of the pan-genome of Streptococcus pneumoniae and closely related species.</title>
        <authorList>
            <person name="Donati C."/>
            <person name="Hiller N.L."/>
            <person name="Tettelin H."/>
            <person name="Muzzi A."/>
            <person name="Croucher N.J."/>
            <person name="Angiuoli S.V."/>
            <person name="Oggioni M."/>
            <person name="Dunning Hotopp J.C."/>
            <person name="Hu F.Z."/>
            <person name="Riley D.R."/>
            <person name="Covacci A."/>
            <person name="Mitchell T.J."/>
            <person name="Bentley S.D."/>
            <person name="Kilian M."/>
            <person name="Ehrlich G.D."/>
            <person name="Rappuoli R."/>
            <person name="Moxon E.R."/>
            <person name="Masignani V."/>
        </authorList>
    </citation>
    <scope>NUCLEOTIDE SEQUENCE [LARGE SCALE GENOMIC DNA]</scope>
    <source>
        <strain evidence="10">JJA</strain>
    </source>
</reference>
<evidence type="ECO:0000256" key="7">
    <source>
        <dbReference type="PROSITE-ProRule" id="PRU00423"/>
    </source>
</evidence>
<feature type="modified residue" description="Phosphocysteine; by EIIA" evidence="7">
    <location>
        <position position="21"/>
    </location>
</feature>
<keyword evidence="1" id="KW-0813">Transport</keyword>
<name>C1CGV3_STRZJ</name>
<evidence type="ECO:0000256" key="4">
    <source>
        <dbReference type="ARBA" id="ARBA00022679"/>
    </source>
</evidence>
<evidence type="ECO:0000256" key="1">
    <source>
        <dbReference type="ARBA" id="ARBA00022448"/>
    </source>
</evidence>
<keyword evidence="4 9" id="KW-0808">Transferase</keyword>